<dbReference type="Proteomes" id="UP000226192">
    <property type="component" value="Unassembled WGS sequence"/>
</dbReference>
<dbReference type="AlphaFoldDB" id="A0A2C5YA14"/>
<name>A0A2C5YA14_9HYPO</name>
<evidence type="ECO:0000313" key="1">
    <source>
        <dbReference type="EMBL" id="PHH64463.1"/>
    </source>
</evidence>
<protein>
    <submittedName>
        <fullName evidence="1">Uncharacterized protein</fullName>
    </submittedName>
</protein>
<dbReference type="EMBL" id="NJET01000030">
    <property type="protein sequence ID" value="PHH64463.1"/>
    <property type="molecule type" value="Genomic_DNA"/>
</dbReference>
<comment type="caution">
    <text evidence="1">The sequence shown here is derived from an EMBL/GenBank/DDBJ whole genome shotgun (WGS) entry which is preliminary data.</text>
</comment>
<evidence type="ECO:0000313" key="2">
    <source>
        <dbReference type="Proteomes" id="UP000226192"/>
    </source>
</evidence>
<sequence>MDSAGVMAALSRVLNYARDTIKDENRRVDPIVQLQIAVAEARARSQHRQSSDLLVLHLHVWMYWDIA</sequence>
<reference evidence="1 2" key="1">
    <citation type="submission" date="2017-06" db="EMBL/GenBank/DDBJ databases">
        <title>Ant-infecting Ophiocordyceps genomes reveal a high diversity of potential behavioral manipulation genes and a possible major role for enterotoxins.</title>
        <authorList>
            <person name="De Bekker C."/>
            <person name="Evans H.C."/>
            <person name="Brachmann A."/>
            <person name="Hughes D.P."/>
        </authorList>
    </citation>
    <scope>NUCLEOTIDE SEQUENCE [LARGE SCALE GENOMIC DNA]</scope>
    <source>
        <strain evidence="1 2">Map64</strain>
    </source>
</reference>
<keyword evidence="2" id="KW-1185">Reference proteome</keyword>
<accession>A0A2C5YA14</accession>
<proteinExistence type="predicted"/>
<organism evidence="1 2">
    <name type="scientific">Ophiocordyceps australis</name>
    <dbReference type="NCBI Taxonomy" id="1399860"/>
    <lineage>
        <taxon>Eukaryota</taxon>
        <taxon>Fungi</taxon>
        <taxon>Dikarya</taxon>
        <taxon>Ascomycota</taxon>
        <taxon>Pezizomycotina</taxon>
        <taxon>Sordariomycetes</taxon>
        <taxon>Hypocreomycetidae</taxon>
        <taxon>Hypocreales</taxon>
        <taxon>Ophiocordycipitaceae</taxon>
        <taxon>Ophiocordyceps</taxon>
    </lineage>
</organism>
<gene>
    <name evidence="1" type="ORF">CDD81_4538</name>
</gene>